<dbReference type="Gene3D" id="3.55.50.30">
    <property type="match status" value="1"/>
</dbReference>
<evidence type="ECO:0000259" key="1">
    <source>
        <dbReference type="Pfam" id="PF04773"/>
    </source>
</evidence>
<dbReference type="OrthoDB" id="663025at2"/>
<feature type="domain" description="FecR protein" evidence="1">
    <location>
        <begin position="143"/>
        <end position="228"/>
    </location>
</feature>
<dbReference type="PANTHER" id="PTHR30273">
    <property type="entry name" value="PERIPLASMIC SIGNAL SENSOR AND SIGMA FACTOR ACTIVATOR FECR-RELATED"/>
    <property type="match status" value="1"/>
</dbReference>
<dbReference type="PIRSF" id="PIRSF018266">
    <property type="entry name" value="FecR"/>
    <property type="match status" value="1"/>
</dbReference>
<dbReference type="EMBL" id="SODV01000002">
    <property type="protein sequence ID" value="TDW95893.1"/>
    <property type="molecule type" value="Genomic_DNA"/>
</dbReference>
<dbReference type="InterPro" id="IPR006860">
    <property type="entry name" value="FecR"/>
</dbReference>
<reference evidence="3 4" key="1">
    <citation type="submission" date="2019-03" db="EMBL/GenBank/DDBJ databases">
        <title>Genomic Encyclopedia of Type Strains, Phase IV (KMG-IV): sequencing the most valuable type-strain genomes for metagenomic binning, comparative biology and taxonomic classification.</title>
        <authorList>
            <person name="Goeker M."/>
        </authorList>
    </citation>
    <scope>NUCLEOTIDE SEQUENCE [LARGE SCALE GENOMIC DNA]</scope>
    <source>
        <strain evidence="3 4">DSM 100059</strain>
    </source>
</reference>
<dbReference type="Gene3D" id="2.60.120.1440">
    <property type="match status" value="1"/>
</dbReference>
<name>A0A4R8DEC6_9BACT</name>
<evidence type="ECO:0000313" key="3">
    <source>
        <dbReference type="EMBL" id="TDW95893.1"/>
    </source>
</evidence>
<protein>
    <submittedName>
        <fullName evidence="3">FecR family protein</fullName>
    </submittedName>
</protein>
<dbReference type="InterPro" id="IPR012373">
    <property type="entry name" value="Ferrdict_sens_TM"/>
</dbReference>
<sequence length="350" mass="38538">MEELAPLLEKYWAGTATQEEVGKLLALLTEREADIQAYLEKECTGDTDLSPMKDKAEGVLQKIHTQIDQRELSNVPAPKVIRPYFRAMAWVAAVAVGVILFVRLVMHEEQGTAPAPVSIVARNAEEGASSGLKQVANNTSLPRELRMEDGSQVILYPKSTVTYKQPFDRLERNINLQGKALFRVTGDIKRPFTVMAAGTATTALGTEFMVSDQPAGSMVSVRLIQGKVAIRVIGTSNEVTYLKPGEEFTLDHVLNKITLMIPGKKGSRNSRLEEVDKLSFSKEPLSNVFRTLEKFYHIKINCTAKVANGLFFTGEFYPSDSLDAVLAAICNTNDLTFEETPGGITITSHK</sequence>
<proteinExistence type="predicted"/>
<dbReference type="Pfam" id="PF04773">
    <property type="entry name" value="FecR"/>
    <property type="match status" value="1"/>
</dbReference>
<feature type="domain" description="Protein FecR C-terminal" evidence="2">
    <location>
        <begin position="277"/>
        <end position="346"/>
    </location>
</feature>
<dbReference type="GO" id="GO:0016989">
    <property type="term" value="F:sigma factor antagonist activity"/>
    <property type="evidence" value="ECO:0007669"/>
    <property type="project" value="TreeGrafter"/>
</dbReference>
<evidence type="ECO:0000259" key="2">
    <source>
        <dbReference type="Pfam" id="PF16344"/>
    </source>
</evidence>
<comment type="caution">
    <text evidence="3">The sequence shown here is derived from an EMBL/GenBank/DDBJ whole genome shotgun (WGS) entry which is preliminary data.</text>
</comment>
<dbReference type="Proteomes" id="UP000294498">
    <property type="component" value="Unassembled WGS sequence"/>
</dbReference>
<dbReference type="RefSeq" id="WP_133995674.1">
    <property type="nucleotide sequence ID" value="NZ_SODV01000002.1"/>
</dbReference>
<organism evidence="3 4">
    <name type="scientific">Dinghuibacter silviterrae</name>
    <dbReference type="NCBI Taxonomy" id="1539049"/>
    <lineage>
        <taxon>Bacteria</taxon>
        <taxon>Pseudomonadati</taxon>
        <taxon>Bacteroidota</taxon>
        <taxon>Chitinophagia</taxon>
        <taxon>Chitinophagales</taxon>
        <taxon>Chitinophagaceae</taxon>
        <taxon>Dinghuibacter</taxon>
    </lineage>
</organism>
<dbReference type="PANTHER" id="PTHR30273:SF2">
    <property type="entry name" value="PROTEIN FECR"/>
    <property type="match status" value="1"/>
</dbReference>
<evidence type="ECO:0000313" key="4">
    <source>
        <dbReference type="Proteomes" id="UP000294498"/>
    </source>
</evidence>
<gene>
    <name evidence="3" type="ORF">EDB95_3714</name>
</gene>
<dbReference type="Pfam" id="PF16344">
    <property type="entry name" value="FecR_C"/>
    <property type="match status" value="1"/>
</dbReference>
<keyword evidence="4" id="KW-1185">Reference proteome</keyword>
<dbReference type="InterPro" id="IPR032508">
    <property type="entry name" value="FecR_C"/>
</dbReference>
<dbReference type="AlphaFoldDB" id="A0A4R8DEC6"/>
<accession>A0A4R8DEC6</accession>